<dbReference type="InterPro" id="IPR011333">
    <property type="entry name" value="SKP1/BTB/POZ_sf"/>
</dbReference>
<dbReference type="Pfam" id="PF24681">
    <property type="entry name" value="Kelch_KLHDC2_KLHL20_DRC7"/>
    <property type="match status" value="1"/>
</dbReference>
<dbReference type="InterPro" id="IPR011705">
    <property type="entry name" value="BACK"/>
</dbReference>
<dbReference type="FunFam" id="1.25.40.420:FF:000001">
    <property type="entry name" value="Kelch-like family member 12"/>
    <property type="match status" value="1"/>
</dbReference>
<evidence type="ECO:0000313" key="4">
    <source>
        <dbReference type="EMBL" id="KAK2557323.1"/>
    </source>
</evidence>
<evidence type="ECO:0000256" key="1">
    <source>
        <dbReference type="ARBA" id="ARBA00022441"/>
    </source>
</evidence>
<feature type="domain" description="BTB" evidence="3">
    <location>
        <begin position="33"/>
        <end position="102"/>
    </location>
</feature>
<organism evidence="4 5">
    <name type="scientific">Acropora cervicornis</name>
    <name type="common">Staghorn coral</name>
    <dbReference type="NCBI Taxonomy" id="6130"/>
    <lineage>
        <taxon>Eukaryota</taxon>
        <taxon>Metazoa</taxon>
        <taxon>Cnidaria</taxon>
        <taxon>Anthozoa</taxon>
        <taxon>Hexacorallia</taxon>
        <taxon>Scleractinia</taxon>
        <taxon>Astrocoeniina</taxon>
        <taxon>Acroporidae</taxon>
        <taxon>Acropora</taxon>
    </lineage>
</organism>
<evidence type="ECO:0000256" key="2">
    <source>
        <dbReference type="ARBA" id="ARBA00022737"/>
    </source>
</evidence>
<reference evidence="4" key="1">
    <citation type="journal article" date="2023" name="G3 (Bethesda)">
        <title>Whole genome assembly and annotation of the endangered Caribbean coral Acropora cervicornis.</title>
        <authorList>
            <person name="Selwyn J.D."/>
            <person name="Vollmer S.V."/>
        </authorList>
    </citation>
    <scope>NUCLEOTIDE SEQUENCE</scope>
    <source>
        <strain evidence="4">K2</strain>
    </source>
</reference>
<keyword evidence="2" id="KW-0677">Repeat</keyword>
<name>A0AAD9Q9W9_ACRCE</name>
<gene>
    <name evidence="4" type="ORF">P5673_020421</name>
</gene>
<dbReference type="Pfam" id="PF00651">
    <property type="entry name" value="BTB"/>
    <property type="match status" value="1"/>
</dbReference>
<keyword evidence="5" id="KW-1185">Reference proteome</keyword>
<sequence length="594" mass="68486">MEELSQPLSSKPSSHVQQLNRRAVTLQKNDHFCDVTVMVRDKCFKAHKVLLAASSPFFWNLLTSGMRESNENVIKVELEEATEAVMEDVLLYIYTGKVLITDERVHNLIATANYLFLPGLKTLASNFIKRNLTPENCIFNFYFAEKYDCRELKEKACEIVTSNFTEVMETEGFLRLQAKEVSDWISRDDIIIGAEEEVLNGIVKWASHDKSEREAHFTELLHHICLQSIPGDFLLNEIVQEDLFSQNAEFKFVMDAVKLKALNSTDGQVSKNYRKRLETYIDGIFVCGGRKVLAYFPTEDKWYKLRDAAFDYQSHCLVQWKENIHVFNGNNHILGNSEVREYYQPNMNSWGAIQSDQTKSMNRCIIFKDDLYVFCFEKYSEQKMYRCYAKTNCWNEVDPPSVEQYNACVVASDQHLYLIGGEYDELSRCLSRSTRFDPTNNTWEDIADINEARRSACGAAMNGQVYIAGGISYGNQFLSSCEMYDPSRNEWQLIACLKEPRCYANMVCLEGKLYVLGGRSPAVSSRAGSSQNPRALRIEKFDSECKVWTRKSVVPVEKFETSEETKNKYRYVYKACFARFPKSVIDDLLPLNFQ</sequence>
<protein>
    <submittedName>
        <fullName evidence="4">Kelch-like protein 3</fullName>
    </submittedName>
</protein>
<dbReference type="Pfam" id="PF07707">
    <property type="entry name" value="BACK"/>
    <property type="match status" value="1"/>
</dbReference>
<evidence type="ECO:0000259" key="3">
    <source>
        <dbReference type="PROSITE" id="PS50097"/>
    </source>
</evidence>
<dbReference type="PANTHER" id="PTHR45632:SF30">
    <property type="entry name" value="BTB DOMAIN-CONTAINING PROTEIN"/>
    <property type="match status" value="1"/>
</dbReference>
<dbReference type="InterPro" id="IPR006652">
    <property type="entry name" value="Kelch_1"/>
</dbReference>
<dbReference type="InterPro" id="IPR015915">
    <property type="entry name" value="Kelch-typ_b-propeller"/>
</dbReference>
<dbReference type="Gene3D" id="1.25.40.420">
    <property type="match status" value="1"/>
</dbReference>
<dbReference type="SMART" id="SM00225">
    <property type="entry name" value="BTB"/>
    <property type="match status" value="1"/>
</dbReference>
<dbReference type="AlphaFoldDB" id="A0AAD9Q9W9"/>
<dbReference type="EMBL" id="JARQWQ010000050">
    <property type="protein sequence ID" value="KAK2557323.1"/>
    <property type="molecule type" value="Genomic_DNA"/>
</dbReference>
<dbReference type="Gene3D" id="3.30.710.10">
    <property type="entry name" value="Potassium Channel Kv1.1, Chain A"/>
    <property type="match status" value="1"/>
</dbReference>
<dbReference type="SUPFAM" id="SSF54695">
    <property type="entry name" value="POZ domain"/>
    <property type="match status" value="1"/>
</dbReference>
<dbReference type="SUPFAM" id="SSF117281">
    <property type="entry name" value="Kelch motif"/>
    <property type="match status" value="2"/>
</dbReference>
<dbReference type="SMART" id="SM00612">
    <property type="entry name" value="Kelch"/>
    <property type="match status" value="2"/>
</dbReference>
<dbReference type="Gene3D" id="2.120.10.80">
    <property type="entry name" value="Kelch-type beta propeller"/>
    <property type="match status" value="1"/>
</dbReference>
<dbReference type="PANTHER" id="PTHR45632">
    <property type="entry name" value="LD33804P"/>
    <property type="match status" value="1"/>
</dbReference>
<proteinExistence type="predicted"/>
<comment type="caution">
    <text evidence="4">The sequence shown here is derived from an EMBL/GenBank/DDBJ whole genome shotgun (WGS) entry which is preliminary data.</text>
</comment>
<evidence type="ECO:0000313" key="5">
    <source>
        <dbReference type="Proteomes" id="UP001249851"/>
    </source>
</evidence>
<dbReference type="CDD" id="cd18186">
    <property type="entry name" value="BTB_POZ_ZBTB_KLHL-like"/>
    <property type="match status" value="1"/>
</dbReference>
<dbReference type="InterPro" id="IPR000210">
    <property type="entry name" value="BTB/POZ_dom"/>
</dbReference>
<keyword evidence="1" id="KW-0880">Kelch repeat</keyword>
<dbReference type="PROSITE" id="PS50097">
    <property type="entry name" value="BTB"/>
    <property type="match status" value="1"/>
</dbReference>
<dbReference type="Proteomes" id="UP001249851">
    <property type="component" value="Unassembled WGS sequence"/>
</dbReference>
<dbReference type="SMART" id="SM00875">
    <property type="entry name" value="BACK"/>
    <property type="match status" value="1"/>
</dbReference>
<dbReference type="PIRSF" id="PIRSF037037">
    <property type="entry name" value="Kelch-like_protein_gigaxonin"/>
    <property type="match status" value="1"/>
</dbReference>
<accession>A0AAD9Q9W9</accession>
<reference evidence="4" key="2">
    <citation type="journal article" date="2023" name="Science">
        <title>Genomic signatures of disease resistance in endangered staghorn corals.</title>
        <authorList>
            <person name="Vollmer S.V."/>
            <person name="Selwyn J.D."/>
            <person name="Despard B.A."/>
            <person name="Roesel C.L."/>
        </authorList>
    </citation>
    <scope>NUCLEOTIDE SEQUENCE</scope>
    <source>
        <strain evidence="4">K2</strain>
    </source>
</reference>
<dbReference type="InterPro" id="IPR017096">
    <property type="entry name" value="BTB-kelch_protein"/>
</dbReference>